<dbReference type="OrthoDB" id="6245656at2759"/>
<dbReference type="Proteomes" id="UP000728185">
    <property type="component" value="Unassembled WGS sequence"/>
</dbReference>
<evidence type="ECO:0000313" key="2">
    <source>
        <dbReference type="Proteomes" id="UP000728185"/>
    </source>
</evidence>
<proteinExistence type="predicted"/>
<reference evidence="1" key="1">
    <citation type="submission" date="2019-05" db="EMBL/GenBank/DDBJ databases">
        <title>Annotation for the trematode Fasciolopsis buski.</title>
        <authorList>
            <person name="Choi Y.-J."/>
        </authorList>
    </citation>
    <scope>NUCLEOTIDE SEQUENCE</scope>
    <source>
        <strain evidence="1">HT</strain>
        <tissue evidence="1">Whole worm</tissue>
    </source>
</reference>
<comment type="caution">
    <text evidence="1">The sequence shown here is derived from an EMBL/GenBank/DDBJ whole genome shotgun (WGS) entry which is preliminary data.</text>
</comment>
<dbReference type="AlphaFoldDB" id="A0A8E0RUS2"/>
<gene>
    <name evidence="1" type="ORF">FBUS_00312</name>
</gene>
<name>A0A8E0RUS2_9TREM</name>
<protein>
    <submittedName>
        <fullName evidence="1">Uncharacterized protein</fullName>
    </submittedName>
</protein>
<keyword evidence="2" id="KW-1185">Reference proteome</keyword>
<dbReference type="EMBL" id="LUCM01005092">
    <property type="protein sequence ID" value="KAA0193342.1"/>
    <property type="molecule type" value="Genomic_DNA"/>
</dbReference>
<organism evidence="1 2">
    <name type="scientific">Fasciolopsis buskii</name>
    <dbReference type="NCBI Taxonomy" id="27845"/>
    <lineage>
        <taxon>Eukaryota</taxon>
        <taxon>Metazoa</taxon>
        <taxon>Spiralia</taxon>
        <taxon>Lophotrochozoa</taxon>
        <taxon>Platyhelminthes</taxon>
        <taxon>Trematoda</taxon>
        <taxon>Digenea</taxon>
        <taxon>Plagiorchiida</taxon>
        <taxon>Echinostomata</taxon>
        <taxon>Echinostomatoidea</taxon>
        <taxon>Fasciolidae</taxon>
        <taxon>Fasciolopsis</taxon>
    </lineage>
</organism>
<accession>A0A8E0RUS2</accession>
<sequence>MKKSATEFYVDEESISSDLNTYHTEYLKNLEGTNLPNSHLFKTLRISNGFLRLNNETDRKTYRGALKSAIFGHTSMKGLSSGTITDFTSQTLLASRLVVSWLREQGISPMIFRGVHTQTFFSVSSGRQQMSVDMYIDHFIPKLVHNLGCVAQVPGLCKEFITQAIIFPLFQTKTTNRCPETSKIITEFTSANRGFFAKR</sequence>
<evidence type="ECO:0000313" key="1">
    <source>
        <dbReference type="EMBL" id="KAA0193342.1"/>
    </source>
</evidence>